<evidence type="ECO:0000256" key="3">
    <source>
        <dbReference type="ARBA" id="ARBA00022989"/>
    </source>
</evidence>
<dbReference type="Pfam" id="PF02674">
    <property type="entry name" value="Colicin_V"/>
    <property type="match status" value="1"/>
</dbReference>
<gene>
    <name evidence="7" type="ORF">MBEBAB_0686</name>
</gene>
<dbReference type="GO" id="GO:0009403">
    <property type="term" value="P:toxin biosynthetic process"/>
    <property type="evidence" value="ECO:0007669"/>
    <property type="project" value="InterPro"/>
</dbReference>
<feature type="transmembrane region" description="Helical" evidence="6">
    <location>
        <begin position="101"/>
        <end position="122"/>
    </location>
</feature>
<keyword evidence="8" id="KW-1185">Reference proteome</keyword>
<evidence type="ECO:0000256" key="2">
    <source>
        <dbReference type="ARBA" id="ARBA00022692"/>
    </source>
</evidence>
<feature type="transmembrane region" description="Helical" evidence="6">
    <location>
        <begin position="28"/>
        <end position="48"/>
    </location>
</feature>
<evidence type="ECO:0000313" key="7">
    <source>
        <dbReference type="EMBL" id="GAD58436.1"/>
    </source>
</evidence>
<dbReference type="InterPro" id="IPR052719">
    <property type="entry name" value="CvpA-like"/>
</dbReference>
<reference evidence="8" key="1">
    <citation type="journal article" date="2013" name="Genome Announc.">
        <title>Draft Genome Sequence of the Dimorphic Prosthecate Bacterium Brevundimonas abyssalis TAR-001T.</title>
        <authorList>
            <person name="Tsubouchi T."/>
            <person name="Nishi S."/>
            <person name="Usui K."/>
            <person name="Shimane Y."/>
            <person name="Takaki Y."/>
            <person name="Maruyama T."/>
            <person name="Hatada Y."/>
        </authorList>
    </citation>
    <scope>NUCLEOTIDE SEQUENCE [LARGE SCALE GENOMIC DNA]</scope>
    <source>
        <strain evidence="8">TAR-001</strain>
    </source>
</reference>
<dbReference type="EMBL" id="BATC01000007">
    <property type="protein sequence ID" value="GAD58436.1"/>
    <property type="molecule type" value="Genomic_DNA"/>
</dbReference>
<dbReference type="InterPro" id="IPR003825">
    <property type="entry name" value="Colicin-V_CvpA"/>
</dbReference>
<evidence type="ECO:0000256" key="4">
    <source>
        <dbReference type="ARBA" id="ARBA00023136"/>
    </source>
</evidence>
<evidence type="ECO:0000256" key="6">
    <source>
        <dbReference type="SAM" id="Phobius"/>
    </source>
</evidence>
<comment type="subcellular location">
    <subcellularLocation>
        <location evidence="1">Membrane</location>
        <topology evidence="1">Multi-pass membrane protein</topology>
    </subcellularLocation>
</comment>
<keyword evidence="3 6" id="KW-1133">Transmembrane helix</keyword>
<keyword evidence="4 6" id="KW-0472">Membrane</keyword>
<protein>
    <submittedName>
        <fullName evidence="7">Colicin V production protein</fullName>
    </submittedName>
</protein>
<dbReference type="AlphaFoldDB" id="A0A8E0KIN2"/>
<dbReference type="Proteomes" id="UP000016569">
    <property type="component" value="Unassembled WGS sequence"/>
</dbReference>
<dbReference type="PANTHER" id="PTHR36926">
    <property type="entry name" value="COLICIN V PRODUCTION PROTEIN"/>
    <property type="match status" value="1"/>
</dbReference>
<name>A0A8E0KIN2_9CAUL</name>
<dbReference type="PANTHER" id="PTHR36926:SF1">
    <property type="entry name" value="COLICIN V PRODUCTION PROTEIN"/>
    <property type="match status" value="1"/>
</dbReference>
<dbReference type="GO" id="GO:0016020">
    <property type="term" value="C:membrane"/>
    <property type="evidence" value="ECO:0007669"/>
    <property type="project" value="UniProtKB-SubCell"/>
</dbReference>
<feature type="transmembrane region" description="Helical" evidence="6">
    <location>
        <begin position="60"/>
        <end position="80"/>
    </location>
</feature>
<dbReference type="OrthoDB" id="7185709at2"/>
<comment type="caution">
    <text evidence="7">The sequence shown here is derived from an EMBL/GenBank/DDBJ whole genome shotgun (WGS) entry which is preliminary data.</text>
</comment>
<proteinExistence type="predicted"/>
<evidence type="ECO:0000313" key="8">
    <source>
        <dbReference type="Proteomes" id="UP000016569"/>
    </source>
</evidence>
<feature type="transmembrane region" description="Helical" evidence="6">
    <location>
        <begin position="6"/>
        <end position="21"/>
    </location>
</feature>
<organism evidence="7 8">
    <name type="scientific">Brevundimonas abyssalis TAR-001</name>
    <dbReference type="NCBI Taxonomy" id="1391729"/>
    <lineage>
        <taxon>Bacteria</taxon>
        <taxon>Pseudomonadati</taxon>
        <taxon>Pseudomonadota</taxon>
        <taxon>Alphaproteobacteria</taxon>
        <taxon>Caulobacterales</taxon>
        <taxon>Caulobacteraceae</taxon>
        <taxon>Brevundimonas</taxon>
    </lineage>
</organism>
<accession>A0A8E0KIN2</accession>
<evidence type="ECO:0000256" key="5">
    <source>
        <dbReference type="SAM" id="MobiDB-lite"/>
    </source>
</evidence>
<feature type="region of interest" description="Disordered" evidence="5">
    <location>
        <begin position="172"/>
        <end position="196"/>
    </location>
</feature>
<evidence type="ECO:0000256" key="1">
    <source>
        <dbReference type="ARBA" id="ARBA00004141"/>
    </source>
</evidence>
<sequence length="196" mass="20172">MTGYDLFAIVVILASGAAGWIRGGLRELITLAAFAVAAILSLLALPLSGPVGRAVVDPDWAGSIAAAIVVFLIVYFGIRITGTIMSRRLRDHKQLGGVDRLLGAGVGGVRALVLLGAIHLVFHAATPADQTPDWFREAAVFPLGHASARVIQTVLPTLGRGADALSPVIGSSVRDGFSDDDTATPQSDASAAPDSP</sequence>
<dbReference type="RefSeq" id="WP_021696532.1">
    <property type="nucleotide sequence ID" value="NZ_BATC01000007.1"/>
</dbReference>
<keyword evidence="2 6" id="KW-0812">Transmembrane</keyword>